<sequence>MSNRLTFELVDKTIRFLCGNNDRPFGGKVVIIGGDFKQCLPIVQDGNRATVVQASIKSSHLWNLFQHHRLQTNMRVRPEEQDFIRWLERLGNNTLPTLNDRFRPNSIEIPPECVTETLDDLIQNIFGDLRPGQINERILNQNENQEIVYHSIDDVISDDPETRDMYPVEFLNSLTPSGFPQHTLKLKDGCIIMLLRNLNVRANLCNGTRLLVRHLGELYIDAEIIRFDGQLSNKRVFIPRIDFTTNQTSNLPFIMRRRQFPVRLSYCLTINKSQGQSYDSVGIYLPNVVFDHGQLYVACSRARSMRQLFIHVTDTNNQGRIGQEGRVLIALHFYANGTCQTGVGKTIFTGVSQSSVSRAIEEVTNAINNVMDDFVKFPRNINELRELKVGFFRKYRFPGVIGCIDGTHVAIVKPAENEHIYVNKKHYHSLNIQVKPFIGIFTSLFLLGDSGYPLRPWLLTPFENPLPHTPEERCNNRLKTRRCLIERCNSKLKNRFRCLIKHRVLHYTPDVAARIINACVVLHNNAVNIEDMGIIENEIPPAINHQDIAAARQLRQQIAENHF</sequence>
<dbReference type="GO" id="GO:0000723">
    <property type="term" value="P:telomere maintenance"/>
    <property type="evidence" value="ECO:0007669"/>
    <property type="project" value="InterPro"/>
</dbReference>
<comment type="cofactor">
    <cofactor evidence="3">
        <name>Mg(2+)</name>
        <dbReference type="ChEBI" id="CHEBI:18420"/>
    </cofactor>
</comment>
<feature type="domain" description="DNA helicase Pif1-like DEAD-box helicase" evidence="4">
    <location>
        <begin position="1"/>
        <end position="99"/>
    </location>
</feature>
<evidence type="ECO:0000256" key="2">
    <source>
        <dbReference type="ARBA" id="ARBA00022723"/>
    </source>
</evidence>
<dbReference type="Gene3D" id="2.30.30.940">
    <property type="match status" value="1"/>
</dbReference>
<feature type="domain" description="DNA helicase Pif1-like 2B" evidence="6">
    <location>
        <begin position="169"/>
        <end position="215"/>
    </location>
</feature>
<dbReference type="AlphaFoldDB" id="A0AAW1I8N0"/>
<dbReference type="InterPro" id="IPR027417">
    <property type="entry name" value="P-loop_NTPase"/>
</dbReference>
<proteinExistence type="inferred from homology"/>
<evidence type="ECO:0000259" key="5">
    <source>
        <dbReference type="Pfam" id="PF13359"/>
    </source>
</evidence>
<keyword evidence="3 7" id="KW-0347">Helicase</keyword>
<dbReference type="GO" id="GO:0043139">
    <property type="term" value="F:5'-3' DNA helicase activity"/>
    <property type="evidence" value="ECO:0007669"/>
    <property type="project" value="UniProtKB-EC"/>
</dbReference>
<keyword evidence="3" id="KW-0233">DNA recombination</keyword>
<dbReference type="Proteomes" id="UP001458880">
    <property type="component" value="Unassembled WGS sequence"/>
</dbReference>
<accession>A0AAW1I8N0</accession>
<feature type="domain" description="DDE Tnp4" evidence="5">
    <location>
        <begin position="444"/>
        <end position="524"/>
    </location>
</feature>
<dbReference type="Pfam" id="PF05970">
    <property type="entry name" value="PIF1"/>
    <property type="match status" value="1"/>
</dbReference>
<dbReference type="Gene3D" id="3.40.50.300">
    <property type="entry name" value="P-loop containing nucleotide triphosphate hydrolases"/>
    <property type="match status" value="2"/>
</dbReference>
<keyword evidence="8" id="KW-1185">Reference proteome</keyword>
<keyword evidence="3" id="KW-0234">DNA repair</keyword>
<dbReference type="InterPro" id="IPR049163">
    <property type="entry name" value="Pif1-like_2B_dom"/>
</dbReference>
<name>A0AAW1I8N0_POPJA</name>
<evidence type="ECO:0000259" key="6">
    <source>
        <dbReference type="Pfam" id="PF21530"/>
    </source>
</evidence>
<dbReference type="EC" id="5.6.2.3" evidence="3"/>
<comment type="catalytic activity">
    <reaction evidence="3">
        <text>ATP + H2O = ADP + phosphate + H(+)</text>
        <dbReference type="Rhea" id="RHEA:13065"/>
        <dbReference type="ChEBI" id="CHEBI:15377"/>
        <dbReference type="ChEBI" id="CHEBI:15378"/>
        <dbReference type="ChEBI" id="CHEBI:30616"/>
        <dbReference type="ChEBI" id="CHEBI:43474"/>
        <dbReference type="ChEBI" id="CHEBI:456216"/>
        <dbReference type="EC" id="5.6.2.3"/>
    </reaction>
</comment>
<dbReference type="GO" id="GO:0046872">
    <property type="term" value="F:metal ion binding"/>
    <property type="evidence" value="ECO:0007669"/>
    <property type="project" value="UniProtKB-KW"/>
</dbReference>
<dbReference type="GO" id="GO:0006281">
    <property type="term" value="P:DNA repair"/>
    <property type="evidence" value="ECO:0007669"/>
    <property type="project" value="UniProtKB-KW"/>
</dbReference>
<comment type="cofactor">
    <cofactor evidence="1">
        <name>a divalent metal cation</name>
        <dbReference type="ChEBI" id="CHEBI:60240"/>
    </cofactor>
</comment>
<organism evidence="7 8">
    <name type="scientific">Popillia japonica</name>
    <name type="common">Japanese beetle</name>
    <dbReference type="NCBI Taxonomy" id="7064"/>
    <lineage>
        <taxon>Eukaryota</taxon>
        <taxon>Metazoa</taxon>
        <taxon>Ecdysozoa</taxon>
        <taxon>Arthropoda</taxon>
        <taxon>Hexapoda</taxon>
        <taxon>Insecta</taxon>
        <taxon>Pterygota</taxon>
        <taxon>Neoptera</taxon>
        <taxon>Endopterygota</taxon>
        <taxon>Coleoptera</taxon>
        <taxon>Polyphaga</taxon>
        <taxon>Scarabaeiformia</taxon>
        <taxon>Scarabaeidae</taxon>
        <taxon>Rutelinae</taxon>
        <taxon>Popillia</taxon>
    </lineage>
</organism>
<dbReference type="Pfam" id="PF21530">
    <property type="entry name" value="Pif1_2B_dom"/>
    <property type="match status" value="1"/>
</dbReference>
<dbReference type="Pfam" id="PF13359">
    <property type="entry name" value="DDE_Tnp_4"/>
    <property type="match status" value="1"/>
</dbReference>
<keyword evidence="3" id="KW-0067">ATP-binding</keyword>
<dbReference type="InterPro" id="IPR010285">
    <property type="entry name" value="DNA_helicase_pif1-like_DEAD"/>
</dbReference>
<evidence type="ECO:0000259" key="4">
    <source>
        <dbReference type="Pfam" id="PF05970"/>
    </source>
</evidence>
<dbReference type="CDD" id="cd18809">
    <property type="entry name" value="SF1_C_RecD"/>
    <property type="match status" value="1"/>
</dbReference>
<keyword evidence="3" id="KW-0378">Hydrolase</keyword>
<dbReference type="SUPFAM" id="SSF52540">
    <property type="entry name" value="P-loop containing nucleoside triphosphate hydrolases"/>
    <property type="match status" value="1"/>
</dbReference>
<gene>
    <name evidence="7" type="ORF">QE152_g37964</name>
</gene>
<dbReference type="GO" id="GO:0016787">
    <property type="term" value="F:hydrolase activity"/>
    <property type="evidence" value="ECO:0007669"/>
    <property type="project" value="UniProtKB-KW"/>
</dbReference>
<keyword evidence="2" id="KW-0479">Metal-binding</keyword>
<evidence type="ECO:0000313" key="7">
    <source>
        <dbReference type="EMBL" id="KAK9685529.1"/>
    </source>
</evidence>
<protein>
    <recommendedName>
        <fullName evidence="3">ATP-dependent DNA helicase</fullName>
        <ecNumber evidence="3">5.6.2.3</ecNumber>
    </recommendedName>
</protein>
<reference evidence="7 8" key="1">
    <citation type="journal article" date="2024" name="BMC Genomics">
        <title>De novo assembly and annotation of Popillia japonica's genome with initial clues to its potential as an invasive pest.</title>
        <authorList>
            <person name="Cucini C."/>
            <person name="Boschi S."/>
            <person name="Funari R."/>
            <person name="Cardaioli E."/>
            <person name="Iannotti N."/>
            <person name="Marturano G."/>
            <person name="Paoli F."/>
            <person name="Bruttini M."/>
            <person name="Carapelli A."/>
            <person name="Frati F."/>
            <person name="Nardi F."/>
        </authorList>
    </citation>
    <scope>NUCLEOTIDE SEQUENCE [LARGE SCALE GENOMIC DNA]</scope>
    <source>
        <strain evidence="7">DMR45628</strain>
    </source>
</reference>
<evidence type="ECO:0000313" key="8">
    <source>
        <dbReference type="Proteomes" id="UP001458880"/>
    </source>
</evidence>
<dbReference type="PANTHER" id="PTHR10492">
    <property type="match status" value="1"/>
</dbReference>
<evidence type="ECO:0000256" key="3">
    <source>
        <dbReference type="RuleBase" id="RU363044"/>
    </source>
</evidence>
<dbReference type="GO" id="GO:0005524">
    <property type="term" value="F:ATP binding"/>
    <property type="evidence" value="ECO:0007669"/>
    <property type="project" value="UniProtKB-KW"/>
</dbReference>
<comment type="similarity">
    <text evidence="3">Belongs to the helicase family.</text>
</comment>
<dbReference type="GO" id="GO:0006310">
    <property type="term" value="P:DNA recombination"/>
    <property type="evidence" value="ECO:0007669"/>
    <property type="project" value="UniProtKB-KW"/>
</dbReference>
<dbReference type="EMBL" id="JASPKY010000772">
    <property type="protein sequence ID" value="KAK9685529.1"/>
    <property type="molecule type" value="Genomic_DNA"/>
</dbReference>
<evidence type="ECO:0000256" key="1">
    <source>
        <dbReference type="ARBA" id="ARBA00001968"/>
    </source>
</evidence>
<dbReference type="PANTHER" id="PTHR10492:SF57">
    <property type="entry name" value="ATP-DEPENDENT DNA HELICASE"/>
    <property type="match status" value="1"/>
</dbReference>
<comment type="caution">
    <text evidence="7">The sequence shown here is derived from an EMBL/GenBank/DDBJ whole genome shotgun (WGS) entry which is preliminary data.</text>
</comment>
<keyword evidence="3" id="KW-0227">DNA damage</keyword>
<dbReference type="InterPro" id="IPR027806">
    <property type="entry name" value="HARBI1_dom"/>
</dbReference>
<keyword evidence="3" id="KW-0547">Nucleotide-binding</keyword>